<dbReference type="InterPro" id="IPR002220">
    <property type="entry name" value="DapA-like"/>
</dbReference>
<dbReference type="Gene3D" id="3.20.20.70">
    <property type="entry name" value="Aldolase class I"/>
    <property type="match status" value="1"/>
</dbReference>
<dbReference type="EMBL" id="RSCD01000003">
    <property type="protein sequence ID" value="RSH93818.1"/>
    <property type="molecule type" value="Genomic_DNA"/>
</dbReference>
<dbReference type="InterPro" id="IPR020624">
    <property type="entry name" value="Schiff_base-form_aldolases_CS"/>
</dbReference>
<organism evidence="6 7">
    <name type="scientific">Saitozyma podzolica</name>
    <dbReference type="NCBI Taxonomy" id="1890683"/>
    <lineage>
        <taxon>Eukaryota</taxon>
        <taxon>Fungi</taxon>
        <taxon>Dikarya</taxon>
        <taxon>Basidiomycota</taxon>
        <taxon>Agaricomycotina</taxon>
        <taxon>Tremellomycetes</taxon>
        <taxon>Tremellales</taxon>
        <taxon>Trimorphomycetaceae</taxon>
        <taxon>Saitozyma</taxon>
    </lineage>
</organism>
<keyword evidence="7" id="KW-1185">Reference proteome</keyword>
<reference evidence="6 7" key="1">
    <citation type="submission" date="2018-11" db="EMBL/GenBank/DDBJ databases">
        <title>Genome sequence of Saitozyma podzolica DSM 27192.</title>
        <authorList>
            <person name="Aliyu H."/>
            <person name="Gorte O."/>
            <person name="Ochsenreither K."/>
        </authorList>
    </citation>
    <scope>NUCLEOTIDE SEQUENCE [LARGE SCALE GENOMIC DNA]</scope>
    <source>
        <strain evidence="6 7">DSM 27192</strain>
    </source>
</reference>
<accession>A0A427YRR4</accession>
<dbReference type="PANTHER" id="PTHR12128:SF66">
    <property type="entry name" value="4-HYDROXY-2-OXOGLUTARATE ALDOLASE, MITOCHONDRIAL"/>
    <property type="match status" value="1"/>
</dbReference>
<evidence type="ECO:0000256" key="5">
    <source>
        <dbReference type="PIRSR" id="PIRSR001365-2"/>
    </source>
</evidence>
<dbReference type="InterPro" id="IPR013785">
    <property type="entry name" value="Aldolase_TIM"/>
</dbReference>
<dbReference type="PIRSF" id="PIRSF001365">
    <property type="entry name" value="DHDPS"/>
    <property type="match status" value="1"/>
</dbReference>
<evidence type="ECO:0000256" key="4">
    <source>
        <dbReference type="PIRSR" id="PIRSR001365-1"/>
    </source>
</evidence>
<comment type="caution">
    <text evidence="6">The sequence shown here is derived from an EMBL/GenBank/DDBJ whole genome shotgun (WGS) entry which is preliminary data.</text>
</comment>
<feature type="active site" description="Proton donor/acceptor" evidence="4">
    <location>
        <position position="151"/>
    </location>
</feature>
<dbReference type="STRING" id="1890683.A0A427YRR4"/>
<evidence type="ECO:0000313" key="7">
    <source>
        <dbReference type="Proteomes" id="UP000279259"/>
    </source>
</evidence>
<evidence type="ECO:0000256" key="3">
    <source>
        <dbReference type="PIRNR" id="PIRNR001365"/>
    </source>
</evidence>
<dbReference type="AlphaFoldDB" id="A0A427YRR4"/>
<protein>
    <recommendedName>
        <fullName evidence="8">4-hydroxy-2-oxoglutarate aldolase, mitochondrial</fullName>
    </recommendedName>
</protein>
<evidence type="ECO:0000256" key="1">
    <source>
        <dbReference type="ARBA" id="ARBA00023239"/>
    </source>
</evidence>
<dbReference type="GO" id="GO:0008840">
    <property type="term" value="F:4-hydroxy-tetrahydrodipicolinate synthase activity"/>
    <property type="evidence" value="ECO:0007669"/>
    <property type="project" value="TreeGrafter"/>
</dbReference>
<gene>
    <name evidence="6" type="ORF">EHS25_006466</name>
</gene>
<dbReference type="PROSITE" id="PS00665">
    <property type="entry name" value="DHDPS_1"/>
    <property type="match status" value="1"/>
</dbReference>
<dbReference type="Pfam" id="PF00701">
    <property type="entry name" value="DHDPS"/>
    <property type="match status" value="1"/>
</dbReference>
<dbReference type="Proteomes" id="UP000279259">
    <property type="component" value="Unassembled WGS sequence"/>
</dbReference>
<proteinExistence type="inferred from homology"/>
<keyword evidence="2" id="KW-0704">Schiff base</keyword>
<evidence type="ECO:0008006" key="8">
    <source>
        <dbReference type="Google" id="ProtNLM"/>
    </source>
</evidence>
<feature type="binding site" evidence="5">
    <location>
        <position position="57"/>
    </location>
    <ligand>
        <name>pyruvate</name>
        <dbReference type="ChEBI" id="CHEBI:15361"/>
    </ligand>
</feature>
<dbReference type="CDD" id="cd00408">
    <property type="entry name" value="DHDPS-like"/>
    <property type="match status" value="1"/>
</dbReference>
<evidence type="ECO:0000256" key="2">
    <source>
        <dbReference type="ARBA" id="ARBA00023270"/>
    </source>
</evidence>
<dbReference type="PRINTS" id="PR00146">
    <property type="entry name" value="DHPICSNTHASE"/>
</dbReference>
<dbReference type="OrthoDB" id="191315at2759"/>
<dbReference type="PANTHER" id="PTHR12128">
    <property type="entry name" value="DIHYDRODIPICOLINATE SYNTHASE"/>
    <property type="match status" value="1"/>
</dbReference>
<evidence type="ECO:0000313" key="6">
    <source>
        <dbReference type="EMBL" id="RSH93818.1"/>
    </source>
</evidence>
<sequence>MPVATSTPKTLPAGIYCPTLTFFQPTAEQDLDLETHARHMEFLAKSGIQGVVLQGSTGEAVALDRDERKQMIRVAKETFSRIGNSGTIIAGTVGAQSTRENIILCKDAAEVGADFALILPPSYFPAMMTPDAIQSFYEDVADASPIPVIIYSYPGVCSGINMDTDLILRLAVHPNIAGIKHTDHDVGKIARESAALKGLQTSFTVLGGATDYLLGGLSVGGKGAITGMANVAPRACAKAFELFQAGKTTEALEIAGEVSKAEWGMGKGGIMGTKYAVQKCNNYPESAALGRKPLPLVSAATKSHVDAAFESITAFERQLEKQGWVGKSLVAN</sequence>
<keyword evidence="1 3" id="KW-0456">Lyase</keyword>
<dbReference type="SMART" id="SM01130">
    <property type="entry name" value="DHDPS"/>
    <property type="match status" value="1"/>
</dbReference>
<comment type="similarity">
    <text evidence="3">Belongs to the DapA family.</text>
</comment>
<dbReference type="SUPFAM" id="SSF51569">
    <property type="entry name" value="Aldolase"/>
    <property type="match status" value="1"/>
</dbReference>
<feature type="active site" description="Schiff-base intermediate with substrate" evidence="4">
    <location>
        <position position="180"/>
    </location>
</feature>
<feature type="binding site" evidence="5">
    <location>
        <position position="225"/>
    </location>
    <ligand>
        <name>pyruvate</name>
        <dbReference type="ChEBI" id="CHEBI:15361"/>
    </ligand>
</feature>
<name>A0A427YRR4_9TREE</name>